<dbReference type="GO" id="GO:0016646">
    <property type="term" value="F:oxidoreductase activity, acting on the CH-NH group of donors, NAD or NADP as acceptor"/>
    <property type="evidence" value="ECO:0007669"/>
    <property type="project" value="TreeGrafter"/>
</dbReference>
<proteinExistence type="predicted"/>
<dbReference type="Gene3D" id="3.40.50.720">
    <property type="entry name" value="NAD(P)-binding Rossmann-like Domain"/>
    <property type="match status" value="1"/>
</dbReference>
<accession>A0A8J3DM83</accession>
<comment type="caution">
    <text evidence="2">The sequence shown here is derived from an EMBL/GenBank/DDBJ whole genome shotgun (WGS) entry which is preliminary data.</text>
</comment>
<dbReference type="Proteomes" id="UP000641137">
    <property type="component" value="Unassembled WGS sequence"/>
</dbReference>
<gene>
    <name evidence="2" type="ORF">GCM10010136_16010</name>
</gene>
<dbReference type="RefSeq" id="WP_189489459.1">
    <property type="nucleotide sequence ID" value="NZ_BMZO01000004.1"/>
</dbReference>
<dbReference type="InterPro" id="IPR051606">
    <property type="entry name" value="Polyketide_Oxido-like"/>
</dbReference>
<dbReference type="PANTHER" id="PTHR43355:SF2">
    <property type="entry name" value="FLAVIN REDUCTASE (NADPH)"/>
    <property type="match status" value="1"/>
</dbReference>
<keyword evidence="3" id="KW-1185">Reference proteome</keyword>
<dbReference type="SUPFAM" id="SSF51735">
    <property type="entry name" value="NAD(P)-binding Rossmann-fold domains"/>
    <property type="match status" value="1"/>
</dbReference>
<dbReference type="InterPro" id="IPR016040">
    <property type="entry name" value="NAD(P)-bd_dom"/>
</dbReference>
<dbReference type="AlphaFoldDB" id="A0A8J3DM83"/>
<dbReference type="PANTHER" id="PTHR43355">
    <property type="entry name" value="FLAVIN REDUCTASE (NADPH)"/>
    <property type="match status" value="1"/>
</dbReference>
<evidence type="ECO:0000259" key="1">
    <source>
        <dbReference type="Pfam" id="PF13460"/>
    </source>
</evidence>
<organism evidence="2 3">
    <name type="scientific">Limoniibacter endophyticus</name>
    <dbReference type="NCBI Taxonomy" id="1565040"/>
    <lineage>
        <taxon>Bacteria</taxon>
        <taxon>Pseudomonadati</taxon>
        <taxon>Pseudomonadota</taxon>
        <taxon>Alphaproteobacteria</taxon>
        <taxon>Hyphomicrobiales</taxon>
        <taxon>Bartonellaceae</taxon>
        <taxon>Limoniibacter</taxon>
    </lineage>
</organism>
<dbReference type="Pfam" id="PF13460">
    <property type="entry name" value="NAD_binding_10"/>
    <property type="match status" value="1"/>
</dbReference>
<feature type="domain" description="NAD(P)-binding" evidence="1">
    <location>
        <begin position="8"/>
        <end position="193"/>
    </location>
</feature>
<evidence type="ECO:0000313" key="3">
    <source>
        <dbReference type="Proteomes" id="UP000641137"/>
    </source>
</evidence>
<reference evidence="2" key="1">
    <citation type="journal article" date="2014" name="Int. J. Syst. Evol. Microbiol.">
        <title>Complete genome sequence of Corynebacterium casei LMG S-19264T (=DSM 44701T), isolated from a smear-ripened cheese.</title>
        <authorList>
            <consortium name="US DOE Joint Genome Institute (JGI-PGF)"/>
            <person name="Walter F."/>
            <person name="Albersmeier A."/>
            <person name="Kalinowski J."/>
            <person name="Ruckert C."/>
        </authorList>
    </citation>
    <scope>NUCLEOTIDE SEQUENCE</scope>
    <source>
        <strain evidence="2">KCTC 42097</strain>
    </source>
</reference>
<dbReference type="InterPro" id="IPR036291">
    <property type="entry name" value="NAD(P)-bd_dom_sf"/>
</dbReference>
<protein>
    <submittedName>
        <fullName evidence="2">3-beta hydroxysteroid dehydrogenase</fullName>
    </submittedName>
</protein>
<dbReference type="EMBL" id="BMZO01000004">
    <property type="protein sequence ID" value="GHC69821.1"/>
    <property type="molecule type" value="Genomic_DNA"/>
</dbReference>
<evidence type="ECO:0000313" key="2">
    <source>
        <dbReference type="EMBL" id="GHC69821.1"/>
    </source>
</evidence>
<name>A0A8J3DM83_9HYPH</name>
<sequence>MAKVALVGASGNVGSRLLRELSSRGHSITAIARNPEKIETLEGVTATKGDLNDAAALGEVLKGHEIVISSVHFSATDPDKLLSAVRASGAKRYLVVGGAGSLEVAPGKRLVDQPGFPAAYFNEASKGAAYLDMLRNQTDLDWTFLSPSAEFVAGERTGNFRLGQDTLLTDENGRSWISYEDFAIALVDEIQTPKHRGVRFTVGY</sequence>
<reference evidence="2" key="2">
    <citation type="submission" date="2020-09" db="EMBL/GenBank/DDBJ databases">
        <authorList>
            <person name="Sun Q."/>
            <person name="Kim S."/>
        </authorList>
    </citation>
    <scope>NUCLEOTIDE SEQUENCE</scope>
    <source>
        <strain evidence="2">KCTC 42097</strain>
    </source>
</reference>